<dbReference type="Pfam" id="PF05405">
    <property type="entry name" value="Mt_ATP-synt_B"/>
    <property type="match status" value="1"/>
</dbReference>
<evidence type="ECO:0000313" key="16">
    <source>
        <dbReference type="Proteomes" id="UP001172457"/>
    </source>
</evidence>
<evidence type="ECO:0000256" key="13">
    <source>
        <dbReference type="ARBA" id="ARBA00023136"/>
    </source>
</evidence>
<evidence type="ECO:0000256" key="1">
    <source>
        <dbReference type="ARBA" id="ARBA00003096"/>
    </source>
</evidence>
<accession>A0AA38W574</accession>
<dbReference type="GO" id="GO:0031966">
    <property type="term" value="C:mitochondrial membrane"/>
    <property type="evidence" value="ECO:0007669"/>
    <property type="project" value="UniProtKB-SubCell"/>
</dbReference>
<keyword evidence="6" id="KW-0813">Transport</keyword>
<keyword evidence="9" id="KW-0375">Hydrogen ion transport</keyword>
<dbReference type="GO" id="GO:0045259">
    <property type="term" value="C:proton-transporting ATP synthase complex"/>
    <property type="evidence" value="ECO:0007669"/>
    <property type="project" value="UniProtKB-KW"/>
</dbReference>
<dbReference type="PANTHER" id="PTHR37774">
    <property type="entry name" value="ATP SYNTHASE PROTEIN MI25-RELATED"/>
    <property type="match status" value="1"/>
</dbReference>
<keyword evidence="8" id="KW-0812">Transmembrane</keyword>
<keyword evidence="16" id="KW-1185">Reference proteome</keyword>
<evidence type="ECO:0000256" key="14">
    <source>
        <dbReference type="ARBA" id="ARBA00023310"/>
    </source>
</evidence>
<comment type="function">
    <text evidence="1">This is one of the chains of the nonenzymatic component (CF(0) subunit) of the mitochondrial ATPase complex.</text>
</comment>
<comment type="subcellular location">
    <subcellularLocation>
        <location evidence="2">Mitochondrion membrane</location>
        <topology evidence="2">Single-pass membrane protein</topology>
    </subcellularLocation>
</comment>
<keyword evidence="7" id="KW-0138">CF(0)</keyword>
<comment type="subunit">
    <text evidence="4">F-type ATPases have 2 components, CF(1) - the catalytic core - and CF(0) - the membrane proton channel. CF(1) has five subunits: alpha(3), beta(3), gamma(1), delta(1), epsilon(1). CF(0) has three main subunits: a, b and c.</text>
</comment>
<dbReference type="InterPro" id="IPR044988">
    <property type="entry name" value="MI25_plants"/>
</dbReference>
<evidence type="ECO:0000256" key="11">
    <source>
        <dbReference type="ARBA" id="ARBA00023065"/>
    </source>
</evidence>
<keyword evidence="12" id="KW-0496">Mitochondrion</keyword>
<evidence type="ECO:0000256" key="3">
    <source>
        <dbReference type="ARBA" id="ARBA00009281"/>
    </source>
</evidence>
<dbReference type="GO" id="GO:0015986">
    <property type="term" value="P:proton motive force-driven ATP synthesis"/>
    <property type="evidence" value="ECO:0007669"/>
    <property type="project" value="InterPro"/>
</dbReference>
<dbReference type="AlphaFoldDB" id="A0AA38W574"/>
<comment type="caution">
    <text evidence="15">The sequence shown here is derived from an EMBL/GenBank/DDBJ whole genome shotgun (WGS) entry which is preliminary data.</text>
</comment>
<evidence type="ECO:0000256" key="2">
    <source>
        <dbReference type="ARBA" id="ARBA00004304"/>
    </source>
</evidence>
<organism evidence="15 16">
    <name type="scientific">Centaurea solstitialis</name>
    <name type="common">yellow star-thistle</name>
    <dbReference type="NCBI Taxonomy" id="347529"/>
    <lineage>
        <taxon>Eukaryota</taxon>
        <taxon>Viridiplantae</taxon>
        <taxon>Streptophyta</taxon>
        <taxon>Embryophyta</taxon>
        <taxon>Tracheophyta</taxon>
        <taxon>Spermatophyta</taxon>
        <taxon>Magnoliopsida</taxon>
        <taxon>eudicotyledons</taxon>
        <taxon>Gunneridae</taxon>
        <taxon>Pentapetalae</taxon>
        <taxon>asterids</taxon>
        <taxon>campanulids</taxon>
        <taxon>Asterales</taxon>
        <taxon>Asteraceae</taxon>
        <taxon>Carduoideae</taxon>
        <taxon>Cardueae</taxon>
        <taxon>Centaureinae</taxon>
        <taxon>Centaurea</taxon>
    </lineage>
</organism>
<dbReference type="Gene3D" id="1.10.287.3510">
    <property type="match status" value="1"/>
</dbReference>
<dbReference type="EMBL" id="JARYMX010000166">
    <property type="protein sequence ID" value="KAJ9535671.1"/>
    <property type="molecule type" value="Genomic_DNA"/>
</dbReference>
<evidence type="ECO:0000256" key="5">
    <source>
        <dbReference type="ARBA" id="ARBA00017388"/>
    </source>
</evidence>
<gene>
    <name evidence="15" type="ORF">OSB04_un001182</name>
</gene>
<dbReference type="GO" id="GO:0042773">
    <property type="term" value="P:ATP synthesis coupled electron transport"/>
    <property type="evidence" value="ECO:0007669"/>
    <property type="project" value="InterPro"/>
</dbReference>
<evidence type="ECO:0000256" key="10">
    <source>
        <dbReference type="ARBA" id="ARBA00022989"/>
    </source>
</evidence>
<evidence type="ECO:0000256" key="12">
    <source>
        <dbReference type="ARBA" id="ARBA00023128"/>
    </source>
</evidence>
<dbReference type="GO" id="GO:0016651">
    <property type="term" value="F:oxidoreductase activity, acting on NAD(P)H"/>
    <property type="evidence" value="ECO:0007669"/>
    <property type="project" value="InterPro"/>
</dbReference>
<dbReference type="HAMAP" id="MF_01456">
    <property type="entry name" value="NDH1_NuoK"/>
    <property type="match status" value="1"/>
</dbReference>
<dbReference type="PANTHER" id="PTHR37774:SF4">
    <property type="entry name" value="ATP SYNTHASE PROTEIN MI25"/>
    <property type="match status" value="1"/>
</dbReference>
<evidence type="ECO:0000256" key="4">
    <source>
        <dbReference type="ARBA" id="ARBA00011648"/>
    </source>
</evidence>
<evidence type="ECO:0000256" key="6">
    <source>
        <dbReference type="ARBA" id="ARBA00022448"/>
    </source>
</evidence>
<evidence type="ECO:0000256" key="9">
    <source>
        <dbReference type="ARBA" id="ARBA00022781"/>
    </source>
</evidence>
<sequence>MKPGEKEMNTLLRNEASSLFFFKAPIRSRSPLLTGSRLISLPLATQMFQFAKFEKPKERRLATELGYGFPIGDPWITDGISPWPFASESVLPSQCPGIHPKWRRFSIESSGSSTTSDAESAPPDVEGILDKLSIESLRWIGETGRELPPEWDMPDLVRAVIDEETLGSPSYSYMRAAYYDAMLHGHDSCSNILISLAFYVPETDPIKYFTFSMIISISGIRGILLNRRNIPIMSMPIESMLLAVNSNFLVFSVSSDDMMGQSFASLVPTVAAAESAIGLAIFVITFRVRGTIAVESINSIQGFIIFSRKSLGKTFKVTLDGRIQAIQEESQQFLNPNEVVPPESNEQQRLLRISLRICGTVVESLPMARSAPKCEKTVQALLCRNLNVKSATLPNATSSRRIRLQDDLVTGFHFSKSGSNTKTTSWERSAASTLGIWGFHAPRPPRLFFPILLGKRLGSPCFIPEKAGALGIDYWALNKVSSFLHSPIIDKTGKDWSSKEGIPTIDFRAPVLFNFFLDEFDRAFEEQFPKMPHARYDYEICIPLGIGKWKEFHVPKWEELLNGLGLVGKVFCLVPGGDPVTCIGAFISVDDNGFIQIIETGSLE</sequence>
<comment type="similarity">
    <text evidence="3">Belongs to the ATPase protein MI25 family.</text>
</comment>
<keyword evidence="10" id="KW-1133">Transmembrane helix</keyword>
<dbReference type="InterPro" id="IPR001133">
    <property type="entry name" value="NADH_UbQ_OxRdtase_chain4L/K"/>
</dbReference>
<evidence type="ECO:0000256" key="8">
    <source>
        <dbReference type="ARBA" id="ARBA00022692"/>
    </source>
</evidence>
<dbReference type="InterPro" id="IPR008688">
    <property type="entry name" value="ATP_synth_Bsub_B/MI25"/>
</dbReference>
<protein>
    <recommendedName>
        <fullName evidence="5">ATP synthase protein MI25</fullName>
    </recommendedName>
</protein>
<dbReference type="GO" id="GO:0015078">
    <property type="term" value="F:proton transmembrane transporter activity"/>
    <property type="evidence" value="ECO:0007669"/>
    <property type="project" value="InterPro"/>
</dbReference>
<keyword evidence="14" id="KW-0066">ATP synthesis</keyword>
<dbReference type="NCBIfam" id="NF004323">
    <property type="entry name" value="PRK05715.1-5"/>
    <property type="match status" value="1"/>
</dbReference>
<name>A0AA38W574_9ASTR</name>
<proteinExistence type="inferred from homology"/>
<evidence type="ECO:0000256" key="7">
    <source>
        <dbReference type="ARBA" id="ARBA00022547"/>
    </source>
</evidence>
<evidence type="ECO:0000313" key="15">
    <source>
        <dbReference type="EMBL" id="KAJ9535671.1"/>
    </source>
</evidence>
<keyword evidence="13" id="KW-0472">Membrane</keyword>
<keyword evidence="11" id="KW-0406">Ion transport</keyword>
<reference evidence="15" key="1">
    <citation type="submission" date="2023-03" db="EMBL/GenBank/DDBJ databases">
        <title>Chromosome-scale reference genome and RAD-based genetic map of yellow starthistle (Centaurea solstitialis) reveal putative structural variation and QTLs associated with invader traits.</title>
        <authorList>
            <person name="Reatini B."/>
            <person name="Cang F.A."/>
            <person name="Jiang Q."/>
            <person name="Mckibben M.T.W."/>
            <person name="Barker M.S."/>
            <person name="Rieseberg L.H."/>
            <person name="Dlugosch K.M."/>
        </authorList>
    </citation>
    <scope>NUCLEOTIDE SEQUENCE</scope>
    <source>
        <strain evidence="15">CAN-66</strain>
        <tissue evidence="15">Leaf</tissue>
    </source>
</reference>
<dbReference type="Proteomes" id="UP001172457">
    <property type="component" value="Unassembled WGS sequence"/>
</dbReference>